<dbReference type="OrthoDB" id="9802228at2"/>
<sequence>MPNPTWNRWAVFQYSDCGKVAGIKGNVDMNWMEKDFWDIHMKEETTVDKMLANELILVLKTQWKVSDAMGMKDQAKYLGELADRVRIASGQEPQNK</sequence>
<evidence type="ECO:0000313" key="2">
    <source>
        <dbReference type="Proteomes" id="UP000319432"/>
    </source>
</evidence>
<protein>
    <submittedName>
        <fullName evidence="1">Uncharacterized protein</fullName>
    </submittedName>
</protein>
<keyword evidence="2" id="KW-1185">Reference proteome</keyword>
<proteinExistence type="predicted"/>
<name>A0A518V5B5_BRELA</name>
<dbReference type="EMBL" id="CP033464">
    <property type="protein sequence ID" value="QDX92180.1"/>
    <property type="molecule type" value="Genomic_DNA"/>
</dbReference>
<reference evidence="1 2" key="1">
    <citation type="submission" date="2018-11" db="EMBL/GenBank/DDBJ databases">
        <title>Phylogenetic determinants of toxin gene distribution in genomes of Brevibacillus laterosporus.</title>
        <authorList>
            <person name="Glare T.R."/>
            <person name="Durrant A."/>
            <person name="Berry C."/>
            <person name="Palma L."/>
            <person name="Ormskirk M."/>
            <person name="Cox M.O."/>
        </authorList>
    </citation>
    <scope>NUCLEOTIDE SEQUENCE [LARGE SCALE GENOMIC DNA]</scope>
    <source>
        <strain evidence="1 2">1821L</strain>
    </source>
</reference>
<dbReference type="Proteomes" id="UP000319432">
    <property type="component" value="Chromosome"/>
</dbReference>
<gene>
    <name evidence="1" type="ORF">EEL30_07225</name>
</gene>
<evidence type="ECO:0000313" key="1">
    <source>
        <dbReference type="EMBL" id="QDX92180.1"/>
    </source>
</evidence>
<organism evidence="1 2">
    <name type="scientific">Brevibacillus laterosporus</name>
    <name type="common">Bacillus laterosporus</name>
    <dbReference type="NCBI Taxonomy" id="1465"/>
    <lineage>
        <taxon>Bacteria</taxon>
        <taxon>Bacillati</taxon>
        <taxon>Bacillota</taxon>
        <taxon>Bacilli</taxon>
        <taxon>Bacillales</taxon>
        <taxon>Paenibacillaceae</taxon>
        <taxon>Brevibacillus</taxon>
    </lineage>
</organism>
<dbReference type="InterPro" id="IPR017853">
    <property type="entry name" value="GH"/>
</dbReference>
<accession>A0A518V5B5</accession>
<dbReference type="SUPFAM" id="SSF51445">
    <property type="entry name" value="(Trans)glycosidases"/>
    <property type="match status" value="1"/>
</dbReference>
<dbReference type="AlphaFoldDB" id="A0A518V5B5"/>
<dbReference type="Gene3D" id="3.20.20.80">
    <property type="entry name" value="Glycosidases"/>
    <property type="match status" value="1"/>
</dbReference>